<evidence type="ECO:0000313" key="8">
    <source>
        <dbReference type="EMBL" id="OLP83044.1"/>
    </source>
</evidence>
<dbReference type="SUPFAM" id="SSF53098">
    <property type="entry name" value="Ribonuclease H-like"/>
    <property type="match status" value="1"/>
</dbReference>
<evidence type="ECO:0000256" key="6">
    <source>
        <dbReference type="SAM" id="MobiDB-lite"/>
    </source>
</evidence>
<dbReference type="PROSITE" id="PS50103">
    <property type="entry name" value="ZF_C3H1"/>
    <property type="match status" value="2"/>
</dbReference>
<organism evidence="8 9">
    <name type="scientific">Symbiodinium microadriaticum</name>
    <name type="common">Dinoflagellate</name>
    <name type="synonym">Zooxanthella microadriatica</name>
    <dbReference type="NCBI Taxonomy" id="2951"/>
    <lineage>
        <taxon>Eukaryota</taxon>
        <taxon>Sar</taxon>
        <taxon>Alveolata</taxon>
        <taxon>Dinophyceae</taxon>
        <taxon>Suessiales</taxon>
        <taxon>Symbiodiniaceae</taxon>
        <taxon>Symbiodinium</taxon>
    </lineage>
</organism>
<feature type="coiled-coil region" evidence="5">
    <location>
        <begin position="624"/>
        <end position="651"/>
    </location>
</feature>
<name>A0A1Q9CJG0_SYMMI</name>
<keyword evidence="2 4" id="KW-0863">Zinc-finger</keyword>
<keyword evidence="1 4" id="KW-0479">Metal-binding</keyword>
<feature type="compositionally biased region" description="Basic and acidic residues" evidence="6">
    <location>
        <begin position="944"/>
        <end position="955"/>
    </location>
</feature>
<feature type="compositionally biased region" description="Pro residues" evidence="6">
    <location>
        <begin position="3824"/>
        <end position="3833"/>
    </location>
</feature>
<dbReference type="Gene3D" id="3.30.420.10">
    <property type="entry name" value="Ribonuclease H-like superfamily/Ribonuclease H"/>
    <property type="match status" value="1"/>
</dbReference>
<feature type="region of interest" description="Disordered" evidence="6">
    <location>
        <begin position="942"/>
        <end position="981"/>
    </location>
</feature>
<gene>
    <name evidence="8" type="ORF">AK812_SmicGene36253</name>
</gene>
<feature type="region of interest" description="Disordered" evidence="6">
    <location>
        <begin position="1901"/>
        <end position="1922"/>
    </location>
</feature>
<feature type="region of interest" description="Disordered" evidence="6">
    <location>
        <begin position="671"/>
        <end position="746"/>
    </location>
</feature>
<feature type="compositionally biased region" description="Basic and acidic residues" evidence="6">
    <location>
        <begin position="1604"/>
        <end position="1624"/>
    </location>
</feature>
<feature type="region of interest" description="Disordered" evidence="6">
    <location>
        <begin position="1345"/>
        <end position="1368"/>
    </location>
</feature>
<feature type="compositionally biased region" description="Basic residues" evidence="6">
    <location>
        <begin position="711"/>
        <end position="729"/>
    </location>
</feature>
<dbReference type="GO" id="GO:0003676">
    <property type="term" value="F:nucleic acid binding"/>
    <property type="evidence" value="ECO:0007669"/>
    <property type="project" value="InterPro"/>
</dbReference>
<dbReference type="SMART" id="SM00356">
    <property type="entry name" value="ZnF_C3H1"/>
    <property type="match status" value="2"/>
</dbReference>
<evidence type="ECO:0000313" key="9">
    <source>
        <dbReference type="Proteomes" id="UP000186817"/>
    </source>
</evidence>
<feature type="compositionally biased region" description="Gly residues" evidence="6">
    <location>
        <begin position="1051"/>
        <end position="1061"/>
    </location>
</feature>
<feature type="compositionally biased region" description="Acidic residues" evidence="6">
    <location>
        <begin position="698"/>
        <end position="707"/>
    </location>
</feature>
<feature type="region of interest" description="Disordered" evidence="6">
    <location>
        <begin position="1674"/>
        <end position="1708"/>
    </location>
</feature>
<dbReference type="OrthoDB" id="440051at2759"/>
<dbReference type="SUPFAM" id="SSF90229">
    <property type="entry name" value="CCCH zinc finger"/>
    <property type="match status" value="1"/>
</dbReference>
<dbReference type="InterPro" id="IPR000571">
    <property type="entry name" value="Znf_CCCH"/>
</dbReference>
<keyword evidence="3 4" id="KW-0862">Zinc</keyword>
<evidence type="ECO:0000256" key="5">
    <source>
        <dbReference type="SAM" id="Coils"/>
    </source>
</evidence>
<evidence type="ECO:0000256" key="3">
    <source>
        <dbReference type="ARBA" id="ARBA00022833"/>
    </source>
</evidence>
<dbReference type="InterPro" id="IPR012337">
    <property type="entry name" value="RNaseH-like_sf"/>
</dbReference>
<dbReference type="InterPro" id="IPR013103">
    <property type="entry name" value="RVT_2"/>
</dbReference>
<feature type="domain" description="C3H1-type" evidence="7">
    <location>
        <begin position="924"/>
        <end position="951"/>
    </location>
</feature>
<dbReference type="GO" id="GO:0008270">
    <property type="term" value="F:zinc ion binding"/>
    <property type="evidence" value="ECO:0007669"/>
    <property type="project" value="UniProtKB-KW"/>
</dbReference>
<dbReference type="EMBL" id="LSRX01001147">
    <property type="protein sequence ID" value="OLP83044.1"/>
    <property type="molecule type" value="Genomic_DNA"/>
</dbReference>
<feature type="zinc finger region" description="C3H1-type" evidence="4">
    <location>
        <begin position="924"/>
        <end position="951"/>
    </location>
</feature>
<keyword evidence="5" id="KW-0175">Coiled coil</keyword>
<feature type="compositionally biased region" description="Basic residues" evidence="6">
    <location>
        <begin position="1022"/>
        <end position="1038"/>
    </location>
</feature>
<dbReference type="Pfam" id="PF07727">
    <property type="entry name" value="RVT_2"/>
    <property type="match status" value="1"/>
</dbReference>
<protein>
    <recommendedName>
        <fullName evidence="7">C3H1-type domain-containing protein</fullName>
    </recommendedName>
</protein>
<feature type="domain" description="C3H1-type" evidence="7">
    <location>
        <begin position="980"/>
        <end position="1007"/>
    </location>
</feature>
<evidence type="ECO:0000256" key="1">
    <source>
        <dbReference type="ARBA" id="ARBA00022723"/>
    </source>
</evidence>
<dbReference type="Gene3D" id="3.30.1370.210">
    <property type="match status" value="1"/>
</dbReference>
<accession>A0A1Q9CJG0</accession>
<comment type="caution">
    <text evidence="8">The sequence shown here is derived from an EMBL/GenBank/DDBJ whole genome shotgun (WGS) entry which is preliminary data.</text>
</comment>
<evidence type="ECO:0000259" key="7">
    <source>
        <dbReference type="PROSITE" id="PS50103"/>
    </source>
</evidence>
<feature type="region of interest" description="Disordered" evidence="6">
    <location>
        <begin position="1005"/>
        <end position="1071"/>
    </location>
</feature>
<evidence type="ECO:0000256" key="2">
    <source>
        <dbReference type="ARBA" id="ARBA00022771"/>
    </source>
</evidence>
<feature type="compositionally biased region" description="Low complexity" evidence="6">
    <location>
        <begin position="969"/>
        <end position="979"/>
    </location>
</feature>
<dbReference type="Proteomes" id="UP000186817">
    <property type="component" value="Unassembled WGS sequence"/>
</dbReference>
<dbReference type="InterPro" id="IPR036855">
    <property type="entry name" value="Znf_CCCH_sf"/>
</dbReference>
<feature type="region of interest" description="Disordered" evidence="6">
    <location>
        <begin position="1600"/>
        <end position="1641"/>
    </location>
</feature>
<feature type="region of interest" description="Disordered" evidence="6">
    <location>
        <begin position="3805"/>
        <end position="3844"/>
    </location>
</feature>
<feature type="compositionally biased region" description="Polar residues" evidence="6">
    <location>
        <begin position="3808"/>
        <end position="3820"/>
    </location>
</feature>
<evidence type="ECO:0000256" key="4">
    <source>
        <dbReference type="PROSITE-ProRule" id="PRU00723"/>
    </source>
</evidence>
<sequence>MAEAIVLRGPSQTGKSTFMNMVLLPGDAAAVATGDGSGESVTHDTATRRTSLGLVVDGPGDNDSMMRFTNEEAGRRYAAGVAALGVQRLKFLIFESLASPAVQLRASLASLVIAFGASVLPGVVVVASQADLRAGPQREVRLNALRAVMDEQGITELVVWQHAGSLDPAGVQAELAELQAALQRVAGVSTSALEDLWQRQRRRAHELCDRQPPRTRVVQVEEQFKEPYTDQEAYEEQEPYIDEERYTKQVPYTEQEAYEENEPYTVTEYQNVQVAEKRTKRRGLLRKKKTYTVQVTKSVPVQVQRLRYRAVTRQRDVTRCRTATRTVDRTVEYVLPVEDFHQAALEEILAEVRASFRARASVRAPADVVRPEDSVSQVAASHAGDSGVEAADDDSWSFISSGQGRGPNCFLPDALFQVSASGEAGGHEDSYFLHARHLAPGSKVRAADGRTLQVTHVLEHQVSEVLELTSGDFTAPLRISPFHRVVTPGNGEVQVAVFHEPPEMILTLGQRARWYDRKLRKAAAVGPSRMFLNRAEARLQHQEESMKAAGESMANQHSEEISLMRHEASDAKAKLHQAESTVQNVVQHAELELAARSQAQSAAEAMSGQIHHLRAEMSEFMKIHQHQSSNMTRLERDNAELRSRLADAAAGVYSIQSVPANASQYTGNASPSMFGISTPPGMGDNPGGGGGGGPPDDGPNDDGNDDDDNKKKSKKDKKKMKKKRRRSSPHRTVLTKRLSGSPKFGKLRDSSGFATLDAKIHSAITNVLEGDFARQMDTFKEREGHENRYVRGRQILWRLDGYLATNALHGSVYDMEDLLNVVMVNDNLVQFIRNWDTVLSGTKKTPTDDVLESLFHRQIKKNKALAHDVAIYERAVEGTPEKSFEFLYKAANRHINAKRLEKNRDRMAKQAAAGMPTAPAPLKRVPRGFCIDFVRKGSCSKDNCPYKHEKPEKSRGRTPSGGKGKGRGRSPSGRGSPSPNRAQVECKFFKHGRCNKGDACRFLHNKPSAPAPGSGRESSGEKKKKKERKDKRRKKSRSSSKSSKGSRGSKGSKGSGSSKGSGKGRRGPKPSIPAAVCLLSALVAGSASQADAHAFRKDMPIHDDMYSSPAFPALASVKFSNTPELYYIPTPEHESNWKPIIHEARDFRKEYPVNYKPKKDDQDVRDAQASAKMLRSTIEGMERGANPACSFKCNTEFGCNECIAANLTVGCPAKHTSSAPTIDMEWIADTGSAQDLVSRNEIQGVNDFESSKPVNMMTANEPNYADRQSRIYIPSIGSTTEPYVLSDSPSVLSVGQKCMDEGFDFVWRANCRPYFKDSEGNKVYMDVRDNVPYLKSWKENVALPVRPVQTKSEHTPAEKRGQESVDSEQLANDLLKSRDFSHKSCLKLLRSLKYKPSKSNRLSVSNKSKTNDAVEYIVFGTFAHGGVQGITNITHKNQKACQYINAYLGDHGLSGDCSSLCINHGSTIKIHKDAHNMKGSMNHTISLGDFQGGTLWIHDAAARKGEPNVTSHRLGNKTLYGKEHVTHKKLIQFDPKQYHCVVPWKGDRWSITAYVNRAVPKLSEAEIKLLHSYGFKLSKRAAIPAPVPDPEDERVLQELLGDEVAPRTEEPRTKPKVKIRESDKKKKKEKKSKPDAPHVLSDAAKEFDAFIERVETERAAEDDIEEARRIIAEYGTEDEAEEPPKPDPVRPPAGESSVPDGEGSSDPKVAKGVEALKKEAKSLHHLMTHVPKNPYCSVCNQAKMYKAPGYRTDGLRSVSASCFGDHITADHVVLYRDSDNMIEDSRLALIVKDVATSFMFAYPSALKDADECQVALQHFVASTDKVGVFYSDNAKELTRATKSLGWRHEHSKDYIHQSNAIAERAVRATTEGARCNLLQGEFVFPMKAIEESAMKAALEKLDDDSGAGSSKDRPAGAASQMKDSWEIRGKALISYHFQPRRELFSPDLTDCPIELSRLSNWRYTNILPVGGDAILDDEDDWRNVRRRNKKLRFQWIGQTVFEIKPLLQPTPNGDGSFPMMPVVPNEPEEHRDKIAKPSSLSCEEVAELTALVARLVGKNELKQNPKAQAALDVEWDKLMNKKAWDMESVREWSSVSNEAQSKNKKVHVGKMFEICVEKGSELPQGDPLRKFKGRTVFQGNNVKDENNDRALFSELGSSPATMEAGKTLDAYGHMPGNACEQADGKQAYTQTRLKGAETWVRLPRERWPKGWHGKYKDPVVRLVLALYGHPDSGGFWEQHCEKMLKEVGFHLVFPAAWPSVFFHPELKLLLAVYVDDFKMAGPKSNMAKGWELIASKIDMDTPSPLGRYLGCEHLSKTSSLGRVDHPFAHVFDKSVPDPAAKPATAAPTQDYTEYFPEEGVVVRYHLQPRKAFYRLRPEEAQALNIGNSRLTEVMSLSFPEEIDEVWDQHGQSRKRGELWTGCTYLMSNKHNGITAMAAVKRVRDKTKAKKAARKQAFYDVNQLDEGKGCMTSPTKQVIYDMSSFLQQAIDRYKELAGPEFHNLKKVTTPFYDDKIARPVEAEAEVKGKLSPIASRVLMKLLFAARMARFDLLRAVQGLAARVTKWSVDCDKALHRLMCYVQSTLHHKMSGFVGDSIEKCNLWLFADSDHAGEHDNRSTSGGYLVLVGPNTYFPLSAFSKKQTSTALSSTEAEVVCANVSLRSLGLPSSALWSVLLNAGGGTTQRNASLTKGKAIDLSKLKDPEIFKIKSTGHHPLPDGRRLEVHSGVSSIPEPVDLSTHPIRDVWVQEKGKWTMLEEAVAWEELRNMSYSIKCDVLVCVYRRSAMDYRRFAEAEANMHKELIGIRDPGGVDIEALAPTTGSKDIGLIAHMPHAIEPVVLEDNQATIRILESGKSPAFRHADKTQRINLGWIAEQFRRKHYKMAYINTNLQAADILTKPFTNADKWSKALDLMRIAPDQQHSRKTAAAAQPPNGVLRRPNAKTDALVIEVVFDGKSCMDAFVPEGYPNFSWVSLSGQDNINSVAKRREILEVARKLHKSGSSILVWLRLPSISAPVNNPILAEGSVGSVYDSKKFNKSWASFVDLSSGLDAIKADYVATASRHDGPFDHERVRKWMKAHEMHGGWFDACRLNFEYQSGLVARSPTAIASNVEDIVKGFASLRCKDRDTHMKCRSSDQPYSLQIGEKLLKHYNEHRNVNVTKTVSAVAARSQATQHPTLFRLRLADAMTSSHFEEITAVEAEERAQEFRLALEDPDRLADALAGLTKPAAFRDISKFIREPKPEDDPNALFLRCIPNGEWLDLRKEYPRDRWTTLYEIWHTERGVKVMGEEQATGPLVQDASLAGWLGDLVNFLRDLAVLGFSARAVDAYESTRIYDLCHRFTLLTEGLGKHRLFPKSVRLLGGLFTPSLQRIPPLPMEKSFAIVVGDSSLALVEMNGSRVTKKRSFGDELQKALESEHRCSGVEVSMLWGQGLGYIYERIETLIKKHAPRHPEGFDIYISWSGNDVYGKWAYKAFTWHHQSPWVKETAEMAKKAYEWPIKQLRQVQADVQKVCALANRPGINSITLISGPENGINYGLPEEYDEEMSRHAKVMAEHGIALIDPFPLLQATDRPDRFHTSLTAEHLSTTVNWYKALISATIVNRLVVDLRSEMVANRREVVFYEHFHLNKPDSRLKIPGLKDLLIKPTRDEEVPPVARDDDEQIVLNVPLLAPQQDLPLTEGEDVSEVDRILLDTTPGAENIVQVEDDDSSTAVLITKLQFDRQGDEEATEEEIALANSLGIFALDMSDERTSSEAAATTSTVFKGIEELTDEELRKSVVYTLPRGSVGISNAMKEMNLGRPLSKALTKGVQQGSSSAGLNISTKTPPPVPPKKAPQPKAASSTDTDVFMLPPSLLRSLHRHWIKGTDLPPLSAGTRPISDEKKRRLGGKCTLILRGFTNKPEYGDRTPNIRLRAGDLSADWEEFLSALGQIWRGLRVSDIMQMFQQPPDGKARYEVFAKVTSEHEIEILRVRCMQGHSGEMLSDHVDILATHAAVHTFVDWDASLTTRPKIGAYDLYSVSFQQFPHKLGYHGTYQRNFADITKYGLVPGGMSLHESGSRAFVMMSKDPEWLRQDNSGLRANAEIEFVIDLQLAVLDGLRLLETRAGALETPDWISNKYLVYAYKRGSAEPIWANPAYPAFRLRVDKALDAWDKDGATPYILDPDEDMYNRYDCFLDLLDDALSDYIGEWAPVAADSKVPYFLHTDRLTGIKGGYQIRKNPATDDYAEASEGEFGRSLCVWVSKAGRSVPQRARREPEHWMKNELINIPGFVCSQCSNKYVDGMVECGVCRRRLGEITDLSVIAEPDRQRRLAALEGRLPNIVDLQPSTGLNKQRVRASGKGDEASDRIQSTASTIRAKVINQQKQADHKFSTTPQDRMNIDPLQAHNFAKAGLSFFIIEALQRFANVRLPNPRGKGKGKGSATLYDATGKLAFVWVSGQSEIDLLTECLVCFHDRFYTIDEIAVLIKAVKSNQQEFSILLFNGEKHHMVQNEILAIMSELANVFARELPQSRTPDERGYPEIILSRELAVPPGATELGHRQLNQLLANTPYFQKQPQYFMDRRIGQSTVFANVLQLRRPLKSAGHQCRRLPQLDVVAALTSVPAQGQARRGPGLVPRSGETAPLRRISAPVEPPCQTTATRQRLPLDHISDADWAAMRSGRPFTAPETDASAANDTGSVASEISSVIDLTRPAQWAERYRRRPNDPVTFGYFSDTVRISDRERRSRQTVVDFFEQLETAGFLYSNFRLGYDEFGNMIDPNYARRLGWNRVDQYQWAVFACMTEEVYIPEHVINMIPSVVNVVILLAGVSGRRRRFGLKARFLAMEPEEERDWQANLAAEEAARRKAEGLSNPSALLVGLCDRAGEAEGTGGAKVQKPTLAVKRLG</sequence>
<feature type="compositionally biased region" description="Basic and acidic residues" evidence="6">
    <location>
        <begin position="1351"/>
        <end position="1363"/>
    </location>
</feature>
<dbReference type="InterPro" id="IPR036397">
    <property type="entry name" value="RNaseH_sf"/>
</dbReference>
<feature type="compositionally biased region" description="Gly residues" evidence="6">
    <location>
        <begin position="684"/>
        <end position="695"/>
    </location>
</feature>
<proteinExistence type="predicted"/>
<keyword evidence="9" id="KW-1185">Reference proteome</keyword>
<feature type="zinc finger region" description="C3H1-type" evidence="4">
    <location>
        <begin position="980"/>
        <end position="1007"/>
    </location>
</feature>
<reference evidence="8 9" key="1">
    <citation type="submission" date="2016-02" db="EMBL/GenBank/DDBJ databases">
        <title>Genome analysis of coral dinoflagellate symbionts highlights evolutionary adaptations to a symbiotic lifestyle.</title>
        <authorList>
            <person name="Aranda M."/>
            <person name="Li Y."/>
            <person name="Liew Y.J."/>
            <person name="Baumgarten S."/>
            <person name="Simakov O."/>
            <person name="Wilson M."/>
            <person name="Piel J."/>
            <person name="Ashoor H."/>
            <person name="Bougouffa S."/>
            <person name="Bajic V.B."/>
            <person name="Ryu T."/>
            <person name="Ravasi T."/>
            <person name="Bayer T."/>
            <person name="Micklem G."/>
            <person name="Kim H."/>
            <person name="Bhak J."/>
            <person name="Lajeunesse T.C."/>
            <person name="Voolstra C.R."/>
        </authorList>
    </citation>
    <scope>NUCLEOTIDE SEQUENCE [LARGE SCALE GENOMIC DNA]</scope>
    <source>
        <strain evidence="8 9">CCMP2467</strain>
    </source>
</reference>